<comment type="catalytic activity">
    <reaction evidence="7">
        <text>L-cysteinyl-[protein] + hexadecanoyl-CoA = S-hexadecanoyl-L-cysteinyl-[protein] + CoA</text>
        <dbReference type="Rhea" id="RHEA:36683"/>
        <dbReference type="Rhea" id="RHEA-COMP:10131"/>
        <dbReference type="Rhea" id="RHEA-COMP:11032"/>
        <dbReference type="ChEBI" id="CHEBI:29950"/>
        <dbReference type="ChEBI" id="CHEBI:57287"/>
        <dbReference type="ChEBI" id="CHEBI:57379"/>
        <dbReference type="ChEBI" id="CHEBI:74151"/>
        <dbReference type="EC" id="2.3.1.225"/>
    </reaction>
</comment>
<keyword evidence="5 7" id="KW-0472">Membrane</keyword>
<dbReference type="AlphaFoldDB" id="A0AAU9JVZ0"/>
<keyword evidence="4 7" id="KW-1133">Transmembrane helix</keyword>
<dbReference type="InterPro" id="IPR039859">
    <property type="entry name" value="PFA4/ZDH16/20/ERF2-like"/>
</dbReference>
<evidence type="ECO:0000313" key="10">
    <source>
        <dbReference type="Proteomes" id="UP001162131"/>
    </source>
</evidence>
<evidence type="ECO:0000256" key="4">
    <source>
        <dbReference type="ARBA" id="ARBA00022989"/>
    </source>
</evidence>
<comment type="caution">
    <text evidence="9">The sequence shown here is derived from an EMBL/GenBank/DDBJ whole genome shotgun (WGS) entry which is preliminary data.</text>
</comment>
<feature type="transmembrane region" description="Helical" evidence="7">
    <location>
        <begin position="180"/>
        <end position="208"/>
    </location>
</feature>
<keyword evidence="2 7" id="KW-0808">Transferase</keyword>
<comment type="similarity">
    <text evidence="7">Belongs to the DHHC palmitoyltransferase family.</text>
</comment>
<dbReference type="InterPro" id="IPR001594">
    <property type="entry name" value="Palmitoyltrfase_DHHC"/>
</dbReference>
<feature type="transmembrane region" description="Helical" evidence="7">
    <location>
        <begin position="12"/>
        <end position="31"/>
    </location>
</feature>
<evidence type="ECO:0000256" key="5">
    <source>
        <dbReference type="ARBA" id="ARBA00023136"/>
    </source>
</evidence>
<evidence type="ECO:0000259" key="8">
    <source>
        <dbReference type="Pfam" id="PF01529"/>
    </source>
</evidence>
<gene>
    <name evidence="9" type="ORF">BSTOLATCC_MIC48100</name>
</gene>
<proteinExistence type="inferred from homology"/>
<dbReference type="PANTHER" id="PTHR12246">
    <property type="entry name" value="PALMITOYLTRANSFERASE ZDHHC16"/>
    <property type="match status" value="1"/>
</dbReference>
<evidence type="ECO:0000256" key="6">
    <source>
        <dbReference type="ARBA" id="ARBA00023315"/>
    </source>
</evidence>
<feature type="transmembrane region" description="Helical" evidence="7">
    <location>
        <begin position="152"/>
        <end position="173"/>
    </location>
</feature>
<feature type="transmembrane region" description="Helical" evidence="7">
    <location>
        <begin position="43"/>
        <end position="64"/>
    </location>
</feature>
<dbReference type="Pfam" id="PF01529">
    <property type="entry name" value="DHHC"/>
    <property type="match status" value="1"/>
</dbReference>
<name>A0AAU9JVZ0_9CILI</name>
<evidence type="ECO:0000256" key="2">
    <source>
        <dbReference type="ARBA" id="ARBA00022679"/>
    </source>
</evidence>
<dbReference type="Proteomes" id="UP001162131">
    <property type="component" value="Unassembled WGS sequence"/>
</dbReference>
<accession>A0AAU9JVZ0</accession>
<keyword evidence="10" id="KW-1185">Reference proteome</keyword>
<comment type="subcellular location">
    <subcellularLocation>
        <location evidence="1">Membrane</location>
        <topology evidence="1">Multi-pass membrane protein</topology>
    </subcellularLocation>
</comment>
<evidence type="ECO:0000256" key="1">
    <source>
        <dbReference type="ARBA" id="ARBA00004141"/>
    </source>
</evidence>
<evidence type="ECO:0000256" key="3">
    <source>
        <dbReference type="ARBA" id="ARBA00022692"/>
    </source>
</evidence>
<protein>
    <recommendedName>
        <fullName evidence="7">Palmitoyltransferase</fullName>
        <ecNumber evidence="7">2.3.1.225</ecNumber>
    </recommendedName>
</protein>
<feature type="transmembrane region" description="Helical" evidence="7">
    <location>
        <begin position="236"/>
        <end position="258"/>
    </location>
</feature>
<reference evidence="9" key="1">
    <citation type="submission" date="2021-09" db="EMBL/GenBank/DDBJ databases">
        <authorList>
            <consortium name="AG Swart"/>
            <person name="Singh M."/>
            <person name="Singh A."/>
            <person name="Seah K."/>
            <person name="Emmerich C."/>
        </authorList>
    </citation>
    <scope>NUCLEOTIDE SEQUENCE</scope>
    <source>
        <strain evidence="9">ATCC30299</strain>
    </source>
</reference>
<sequence>MLFHKNYALRVLYGIPALAFFIVVALLYLSFYSSFISSEKLSIPLIFLYTIFHFDLVLILWSYIRVVATDPGTIPEYFDFLPNNTTEGLTTDHIEADVYAAKIGMCNKCHQSRPPRTHHCSICDRCILRMDHHCPWVGNCIGFFNHKYFIQFLVYTSIDLLILGTSSGIKLYYSDEDLSICLLLSTIVGISMFFSLICLSLFHIWLIATNQSSLEVRIGGFNVFDTGSKMNNFKQIFGSNIISVLLPISSASVGNGVYYPVKIRRKAGGIDFYDEKIFI</sequence>
<organism evidence="9 10">
    <name type="scientific">Blepharisma stoltei</name>
    <dbReference type="NCBI Taxonomy" id="1481888"/>
    <lineage>
        <taxon>Eukaryota</taxon>
        <taxon>Sar</taxon>
        <taxon>Alveolata</taxon>
        <taxon>Ciliophora</taxon>
        <taxon>Postciliodesmatophora</taxon>
        <taxon>Heterotrichea</taxon>
        <taxon>Heterotrichida</taxon>
        <taxon>Blepharismidae</taxon>
        <taxon>Blepharisma</taxon>
    </lineage>
</organism>
<evidence type="ECO:0000256" key="7">
    <source>
        <dbReference type="RuleBase" id="RU079119"/>
    </source>
</evidence>
<keyword evidence="3 7" id="KW-0812">Transmembrane</keyword>
<dbReference type="PROSITE" id="PS50216">
    <property type="entry name" value="DHHC"/>
    <property type="match status" value="1"/>
</dbReference>
<dbReference type="EMBL" id="CAJZBQ010000047">
    <property type="protein sequence ID" value="CAG9329274.1"/>
    <property type="molecule type" value="Genomic_DNA"/>
</dbReference>
<comment type="domain">
    <text evidence="7">The DHHC domain is required for palmitoyltransferase activity.</text>
</comment>
<keyword evidence="6 7" id="KW-0012">Acyltransferase</keyword>
<feature type="domain" description="Palmitoyltransferase DHHC" evidence="8">
    <location>
        <begin position="105"/>
        <end position="215"/>
    </location>
</feature>
<dbReference type="GO" id="GO:0016020">
    <property type="term" value="C:membrane"/>
    <property type="evidence" value="ECO:0007669"/>
    <property type="project" value="UniProtKB-SubCell"/>
</dbReference>
<dbReference type="EC" id="2.3.1.225" evidence="7"/>
<dbReference type="GO" id="GO:0019706">
    <property type="term" value="F:protein-cysteine S-palmitoyltransferase activity"/>
    <property type="evidence" value="ECO:0007669"/>
    <property type="project" value="UniProtKB-EC"/>
</dbReference>
<evidence type="ECO:0000313" key="9">
    <source>
        <dbReference type="EMBL" id="CAG9329274.1"/>
    </source>
</evidence>